<protein>
    <submittedName>
        <fullName evidence="7">Uncharacterized protein</fullName>
    </submittedName>
</protein>
<dbReference type="PANTHER" id="PTHR16932:SF18">
    <property type="entry name" value="INTERFERON, ALPHA-INDUCIBLE PROTEIN 27-LIKE 2"/>
    <property type="match status" value="1"/>
</dbReference>
<dbReference type="Proteomes" id="UP001373714">
    <property type="component" value="Unassembled WGS sequence"/>
</dbReference>
<comment type="similarity">
    <text evidence="2">Belongs to the IFI6/IFI27 family.</text>
</comment>
<keyword evidence="5" id="KW-0472">Membrane</keyword>
<sequence>MSGLTSPTLSDVSGERASAFLFPEEAFFFTQRSNESLLDSTESLSYLPCGLKAFGSDDFIKDYDKISIRNRKIYVNKIVTIMSQRDGTHQEPIPLVFRVQASGDVVLDAPPTTSGSDGVEKVSPEAIDEKLARQYEPHFWIPDSCLHGIPDQEKAFRREFFAVGCLIYQILKGEMVWQGFLGSQAQDLFEKGVYPADMKELSHWRVILSYWSWEYVAEVNRQLRIKKALGVATKVALGGVAVGGTVALAAILSPLILPAVGFGSAGVGAGSIAAGWQSAIGLVEAGSIFALCQSAGAGGAAGAAAITAAALGGTGTVVAAGAVASATAGIENNVLRDEDLFALFLQVVRKAPNDANSDKKDSEPETEISPFQRFLQTGRGLMTRQTG</sequence>
<organism evidence="7 8">
    <name type="scientific">Orbilia blumenaviensis</name>
    <dbReference type="NCBI Taxonomy" id="1796055"/>
    <lineage>
        <taxon>Eukaryota</taxon>
        <taxon>Fungi</taxon>
        <taxon>Dikarya</taxon>
        <taxon>Ascomycota</taxon>
        <taxon>Pezizomycotina</taxon>
        <taxon>Orbiliomycetes</taxon>
        <taxon>Orbiliales</taxon>
        <taxon>Orbiliaceae</taxon>
        <taxon>Orbilia</taxon>
    </lineage>
</organism>
<accession>A0AAV9UNS1</accession>
<evidence type="ECO:0000313" key="8">
    <source>
        <dbReference type="Proteomes" id="UP001373714"/>
    </source>
</evidence>
<dbReference type="EMBL" id="JAVHNS010000009">
    <property type="protein sequence ID" value="KAK6343473.1"/>
    <property type="molecule type" value="Genomic_DNA"/>
</dbReference>
<evidence type="ECO:0000313" key="7">
    <source>
        <dbReference type="EMBL" id="KAK6343473.1"/>
    </source>
</evidence>
<comment type="subcellular location">
    <subcellularLocation>
        <location evidence="1">Membrane</location>
        <topology evidence="1">Multi-pass membrane protein</topology>
    </subcellularLocation>
</comment>
<evidence type="ECO:0000256" key="2">
    <source>
        <dbReference type="ARBA" id="ARBA00007262"/>
    </source>
</evidence>
<comment type="caution">
    <text evidence="7">The sequence shown here is derived from an EMBL/GenBank/DDBJ whole genome shotgun (WGS) entry which is preliminary data.</text>
</comment>
<feature type="region of interest" description="Disordered" evidence="6">
    <location>
        <begin position="353"/>
        <end position="374"/>
    </location>
</feature>
<keyword evidence="3" id="KW-0812">Transmembrane</keyword>
<keyword evidence="4" id="KW-1133">Transmembrane helix</keyword>
<evidence type="ECO:0000256" key="5">
    <source>
        <dbReference type="ARBA" id="ARBA00023136"/>
    </source>
</evidence>
<gene>
    <name evidence="7" type="ORF">TWF730_011062</name>
</gene>
<reference evidence="7 8" key="1">
    <citation type="submission" date="2019-10" db="EMBL/GenBank/DDBJ databases">
        <authorList>
            <person name="Palmer J.M."/>
        </authorList>
    </citation>
    <scope>NUCLEOTIDE SEQUENCE [LARGE SCALE GENOMIC DNA]</scope>
    <source>
        <strain evidence="7 8">TWF730</strain>
    </source>
</reference>
<dbReference type="AlphaFoldDB" id="A0AAV9UNS1"/>
<dbReference type="Pfam" id="PF06140">
    <property type="entry name" value="Ifi-6-16"/>
    <property type="match status" value="1"/>
</dbReference>
<evidence type="ECO:0000256" key="6">
    <source>
        <dbReference type="SAM" id="MobiDB-lite"/>
    </source>
</evidence>
<name>A0AAV9UNS1_9PEZI</name>
<dbReference type="PANTHER" id="PTHR16932">
    <property type="entry name" value="INTERFERON ALPHA-INDUCIBLE PROTEIN 27"/>
    <property type="match status" value="1"/>
</dbReference>
<keyword evidence="8" id="KW-1185">Reference proteome</keyword>
<dbReference type="InterPro" id="IPR009311">
    <property type="entry name" value="IFI6/IFI27-like"/>
</dbReference>
<evidence type="ECO:0000256" key="3">
    <source>
        <dbReference type="ARBA" id="ARBA00022692"/>
    </source>
</evidence>
<evidence type="ECO:0000256" key="1">
    <source>
        <dbReference type="ARBA" id="ARBA00004141"/>
    </source>
</evidence>
<dbReference type="InterPro" id="IPR038213">
    <property type="entry name" value="IFI6/IFI27-like_sf"/>
</dbReference>
<proteinExistence type="inferred from homology"/>
<dbReference type="Gene3D" id="6.10.110.10">
    <property type="match status" value="1"/>
</dbReference>
<dbReference type="GO" id="GO:0016020">
    <property type="term" value="C:membrane"/>
    <property type="evidence" value="ECO:0007669"/>
    <property type="project" value="UniProtKB-SubCell"/>
</dbReference>
<evidence type="ECO:0000256" key="4">
    <source>
        <dbReference type="ARBA" id="ARBA00022989"/>
    </source>
</evidence>